<evidence type="ECO:0000256" key="1">
    <source>
        <dbReference type="ARBA" id="ARBA00004167"/>
    </source>
</evidence>
<comment type="similarity">
    <text evidence="2">Belongs to the GLUTAMINE DUMPER 1 (TC 9.B.60) family.</text>
</comment>
<dbReference type="PANTHER" id="PTHR33228:SF41">
    <property type="match status" value="1"/>
</dbReference>
<accession>A0A6N2C7X9</accession>
<keyword evidence="4 8" id="KW-0812">Transmembrane</keyword>
<dbReference type="GO" id="GO:0080143">
    <property type="term" value="P:regulation of amino acid export"/>
    <property type="evidence" value="ECO:0007669"/>
    <property type="project" value="InterPro"/>
</dbReference>
<name>A0A6N2C7X9_SOLCI</name>
<dbReference type="PANTHER" id="PTHR33228">
    <property type="entry name" value="PROTEIN GLUTAMINE DUMPER 4-RELATED"/>
    <property type="match status" value="1"/>
</dbReference>
<comment type="subcellular location">
    <subcellularLocation>
        <location evidence="1">Membrane</location>
        <topology evidence="1">Single-pass membrane protein</topology>
    </subcellularLocation>
</comment>
<evidence type="ECO:0000256" key="2">
    <source>
        <dbReference type="ARBA" id="ARBA00009977"/>
    </source>
</evidence>
<reference evidence="9" key="1">
    <citation type="submission" date="2019-05" db="EMBL/GenBank/DDBJ databases">
        <title>The de novo reference genome and transcriptome assemblies of the wild tomato species Solanum chilense.</title>
        <authorList>
            <person name="Stam R."/>
            <person name="Nosenko T."/>
            <person name="Hoerger A.C."/>
            <person name="Stephan W."/>
            <person name="Seidel M.A."/>
            <person name="Kuhn J.M.M."/>
            <person name="Haberer G."/>
            <person name="Tellier A."/>
        </authorList>
    </citation>
    <scope>NUCLEOTIDE SEQUENCE</scope>
    <source>
        <tissue evidence="9">Mature leaves</tissue>
    </source>
</reference>
<keyword evidence="3" id="KW-0813">Transport</keyword>
<evidence type="ECO:0000256" key="3">
    <source>
        <dbReference type="ARBA" id="ARBA00022448"/>
    </source>
</evidence>
<sequence length="97" mass="10696">MNSYIDPNGTGSFWTRKSTLHYLFVTLALTSALIIAALLLPLCTFYRQWFEEDKSADRGNNSTTMAEISPTIAVIMAGERKPTHIGVPISSSDKCPD</sequence>
<dbReference type="EMBL" id="RXGB01000366">
    <property type="protein sequence ID" value="TMX03773.1"/>
    <property type="molecule type" value="Genomic_DNA"/>
</dbReference>
<gene>
    <name evidence="9" type="ORF">EJD97_014177</name>
</gene>
<keyword evidence="7 8" id="KW-0472">Membrane</keyword>
<evidence type="ECO:0000256" key="6">
    <source>
        <dbReference type="ARBA" id="ARBA00022989"/>
    </source>
</evidence>
<comment type="caution">
    <text evidence="9">The sequence shown here is derived from an EMBL/GenBank/DDBJ whole genome shotgun (WGS) entry which is preliminary data.</text>
</comment>
<dbReference type="GO" id="GO:0006865">
    <property type="term" value="P:amino acid transport"/>
    <property type="evidence" value="ECO:0007669"/>
    <property type="project" value="UniProtKB-KW"/>
</dbReference>
<feature type="transmembrane region" description="Helical" evidence="8">
    <location>
        <begin position="20"/>
        <end position="46"/>
    </location>
</feature>
<dbReference type="InterPro" id="IPR040359">
    <property type="entry name" value="GDU"/>
</dbReference>
<evidence type="ECO:0000256" key="4">
    <source>
        <dbReference type="ARBA" id="ARBA00022692"/>
    </source>
</evidence>
<organism evidence="9">
    <name type="scientific">Solanum chilense</name>
    <name type="common">Tomato</name>
    <name type="synonym">Lycopersicon chilense</name>
    <dbReference type="NCBI Taxonomy" id="4083"/>
    <lineage>
        <taxon>Eukaryota</taxon>
        <taxon>Viridiplantae</taxon>
        <taxon>Streptophyta</taxon>
        <taxon>Embryophyta</taxon>
        <taxon>Tracheophyta</taxon>
        <taxon>Spermatophyta</taxon>
        <taxon>Magnoliopsida</taxon>
        <taxon>eudicotyledons</taxon>
        <taxon>Gunneridae</taxon>
        <taxon>Pentapetalae</taxon>
        <taxon>asterids</taxon>
        <taxon>lamiids</taxon>
        <taxon>Solanales</taxon>
        <taxon>Solanaceae</taxon>
        <taxon>Solanoideae</taxon>
        <taxon>Solaneae</taxon>
        <taxon>Solanum</taxon>
        <taxon>Solanum subgen. Lycopersicon</taxon>
    </lineage>
</organism>
<keyword evidence="5" id="KW-0029">Amino-acid transport</keyword>
<dbReference type="GO" id="GO:0016020">
    <property type="term" value="C:membrane"/>
    <property type="evidence" value="ECO:0007669"/>
    <property type="project" value="UniProtKB-SubCell"/>
</dbReference>
<keyword evidence="6 8" id="KW-1133">Transmembrane helix</keyword>
<evidence type="ECO:0000313" key="9">
    <source>
        <dbReference type="EMBL" id="TMX03773.1"/>
    </source>
</evidence>
<evidence type="ECO:0000256" key="7">
    <source>
        <dbReference type="ARBA" id="ARBA00023136"/>
    </source>
</evidence>
<proteinExistence type="inferred from homology"/>
<evidence type="ECO:0000256" key="5">
    <source>
        <dbReference type="ARBA" id="ARBA00022970"/>
    </source>
</evidence>
<dbReference type="AlphaFoldDB" id="A0A6N2C7X9"/>
<evidence type="ECO:0000256" key="8">
    <source>
        <dbReference type="SAM" id="Phobius"/>
    </source>
</evidence>
<protein>
    <submittedName>
        <fullName evidence="9">Uncharacterized protein</fullName>
    </submittedName>
</protein>